<organism evidence="1 2">
    <name type="scientific">Pseudomonas rubra</name>
    <dbReference type="NCBI Taxonomy" id="2942627"/>
    <lineage>
        <taxon>Bacteria</taxon>
        <taxon>Pseudomonadati</taxon>
        <taxon>Pseudomonadota</taxon>
        <taxon>Gammaproteobacteria</taxon>
        <taxon>Pseudomonadales</taxon>
        <taxon>Pseudomonadaceae</taxon>
        <taxon>Pseudomonas</taxon>
    </lineage>
</organism>
<accession>A0ABT5P6G0</accession>
<reference evidence="1 2" key="1">
    <citation type="submission" date="2022-05" db="EMBL/GenBank/DDBJ databases">
        <title>Novel Pseudomonas spp. Isolated from a Rainbow Trout Aquaculture Facility.</title>
        <authorList>
            <person name="Testerman T."/>
            <person name="Graf J."/>
        </authorList>
    </citation>
    <scope>NUCLEOTIDE SEQUENCE [LARGE SCALE GENOMIC DNA]</scope>
    <source>
        <strain evidence="1 2">ID1025</strain>
    </source>
</reference>
<dbReference type="RefSeq" id="WP_273892646.1">
    <property type="nucleotide sequence ID" value="NZ_JAMDGP010000015.1"/>
</dbReference>
<name>A0ABT5P6G0_9PSED</name>
<keyword evidence="2" id="KW-1185">Reference proteome</keyword>
<evidence type="ECO:0000313" key="1">
    <source>
        <dbReference type="EMBL" id="MDD1013880.1"/>
    </source>
</evidence>
<sequence length="75" mass="7998">MTTYSLTGTITDSEGKSVEVGEFTSNANRNARNVEFYTSNGFTGVLTLTLTLTHFDGSKSVEAITLTGTAISTLR</sequence>
<evidence type="ECO:0000313" key="2">
    <source>
        <dbReference type="Proteomes" id="UP001148184"/>
    </source>
</evidence>
<dbReference type="EMBL" id="JAMDGZ010000018">
    <property type="protein sequence ID" value="MDD1013880.1"/>
    <property type="molecule type" value="Genomic_DNA"/>
</dbReference>
<protein>
    <submittedName>
        <fullName evidence="1">Uncharacterized protein</fullName>
    </submittedName>
</protein>
<dbReference type="Proteomes" id="UP001148184">
    <property type="component" value="Unassembled WGS sequence"/>
</dbReference>
<proteinExistence type="predicted"/>
<comment type="caution">
    <text evidence="1">The sequence shown here is derived from an EMBL/GenBank/DDBJ whole genome shotgun (WGS) entry which is preliminary data.</text>
</comment>
<gene>
    <name evidence="1" type="ORF">M5G17_09330</name>
</gene>